<keyword evidence="4 6" id="KW-0289">Folate biosynthesis</keyword>
<dbReference type="SUPFAM" id="SSF55620">
    <property type="entry name" value="Tetrahydrobiopterin biosynthesis enzymes-like"/>
    <property type="match status" value="1"/>
</dbReference>
<evidence type="ECO:0000256" key="1">
    <source>
        <dbReference type="ARBA" id="ARBA00001353"/>
    </source>
</evidence>
<comment type="similarity">
    <text evidence="3 6">Belongs to the DHNA family.</text>
</comment>
<dbReference type="Gene3D" id="3.30.1130.10">
    <property type="match status" value="1"/>
</dbReference>
<dbReference type="PANTHER" id="PTHR42844:SF1">
    <property type="entry name" value="DIHYDRONEOPTERIN ALDOLASE 1-RELATED"/>
    <property type="match status" value="1"/>
</dbReference>
<comment type="pathway">
    <text evidence="2 6">Cofactor biosynthesis; tetrahydrofolate biosynthesis; 2-amino-4-hydroxy-6-hydroxymethyl-7,8-dihydropteridine diphosphate from 7,8-dihydroneopterin triphosphate: step 3/4.</text>
</comment>
<name>A0ABT6EUI9_9SYNE</name>
<dbReference type="InterPro" id="IPR043133">
    <property type="entry name" value="GTP-CH-I_C/QueF"/>
</dbReference>
<reference evidence="8" key="1">
    <citation type="journal article" date="2022" name="Genome Biol. Evol.">
        <title>A New Gene Family Diagnostic for Intracellular Biomineralization of Amorphous Ca Carbonates by Cyanobacteria.</title>
        <authorList>
            <person name="Benzerara K."/>
            <person name="Duprat E."/>
            <person name="Bitard-Feildel T."/>
            <person name="Caumes G."/>
            <person name="Cassier-Chauvat C."/>
            <person name="Chauvat F."/>
            <person name="Dezi M."/>
            <person name="Diop S.I."/>
            <person name="Gaschignard G."/>
            <person name="Gorgen S."/>
            <person name="Gugger M."/>
            <person name="Lopez-Garcia P."/>
            <person name="Millet M."/>
            <person name="Skouri-Panet F."/>
            <person name="Moreira D."/>
            <person name="Callebaut I."/>
        </authorList>
    </citation>
    <scope>NUCLEOTIDE SEQUENCE</scope>
    <source>
        <strain evidence="8">G9</strain>
    </source>
</reference>
<accession>A0ABT6EUI9</accession>
<reference evidence="8" key="2">
    <citation type="submission" date="2022-01" db="EMBL/GenBank/DDBJ databases">
        <authorList>
            <person name="Zivanovic Y."/>
            <person name="Moreira D."/>
            <person name="Lopez-Garcia P."/>
        </authorList>
    </citation>
    <scope>NUCLEOTIDE SEQUENCE</scope>
    <source>
        <strain evidence="8">G9</strain>
    </source>
</reference>
<evidence type="ECO:0000256" key="3">
    <source>
        <dbReference type="ARBA" id="ARBA00005708"/>
    </source>
</evidence>
<evidence type="ECO:0000256" key="6">
    <source>
        <dbReference type="RuleBase" id="RU362079"/>
    </source>
</evidence>
<proteinExistence type="inferred from homology"/>
<evidence type="ECO:0000256" key="5">
    <source>
        <dbReference type="ARBA" id="ARBA00023239"/>
    </source>
</evidence>
<gene>
    <name evidence="8" type="primary">folB</name>
    <name evidence="8" type="ORF">L3556_01085</name>
</gene>
<dbReference type="RefSeq" id="WP_277865454.1">
    <property type="nucleotide sequence ID" value="NZ_JAKKUT010000001.1"/>
</dbReference>
<dbReference type="SMART" id="SM00905">
    <property type="entry name" value="FolB"/>
    <property type="match status" value="1"/>
</dbReference>
<keyword evidence="9" id="KW-1185">Reference proteome</keyword>
<comment type="caution">
    <text evidence="8">The sequence shown here is derived from an EMBL/GenBank/DDBJ whole genome shotgun (WGS) entry which is preliminary data.</text>
</comment>
<evidence type="ECO:0000313" key="8">
    <source>
        <dbReference type="EMBL" id="MDG2989531.1"/>
    </source>
</evidence>
<dbReference type="Proteomes" id="UP001154265">
    <property type="component" value="Unassembled WGS sequence"/>
</dbReference>
<dbReference type="InterPro" id="IPR006157">
    <property type="entry name" value="FolB_dom"/>
</dbReference>
<organism evidence="8 9">
    <name type="scientific">Candidatus Synechococcus calcipolaris G9</name>
    <dbReference type="NCBI Taxonomy" id="1497997"/>
    <lineage>
        <taxon>Bacteria</taxon>
        <taxon>Bacillati</taxon>
        <taxon>Cyanobacteriota</taxon>
        <taxon>Cyanophyceae</taxon>
        <taxon>Synechococcales</taxon>
        <taxon>Synechococcaceae</taxon>
        <taxon>Synechococcus</taxon>
    </lineage>
</organism>
<dbReference type="CDD" id="cd00534">
    <property type="entry name" value="DHNA_DHNTPE"/>
    <property type="match status" value="1"/>
</dbReference>
<evidence type="ECO:0000259" key="7">
    <source>
        <dbReference type="SMART" id="SM00905"/>
    </source>
</evidence>
<evidence type="ECO:0000256" key="4">
    <source>
        <dbReference type="ARBA" id="ARBA00022909"/>
    </source>
</evidence>
<dbReference type="EMBL" id="JAKKUT010000001">
    <property type="protein sequence ID" value="MDG2989531.1"/>
    <property type="molecule type" value="Genomic_DNA"/>
</dbReference>
<sequence length="119" mass="13401">MDSLHLSGLRCYGYTGALPEEQTLGQWFEIDIVLGLDLTLPAQTDCLEDTLDYRPLLSQVKDLVQTARFSLIERLTDAVVQLCLDLDQVQRVKVRVTKIAPPVPDFGGQITIEMERSRP</sequence>
<feature type="domain" description="Dihydroneopterin aldolase/epimerase" evidence="7">
    <location>
        <begin position="4"/>
        <end position="116"/>
    </location>
</feature>
<dbReference type="NCBIfam" id="TIGR00526">
    <property type="entry name" value="folB_dom"/>
    <property type="match status" value="1"/>
</dbReference>
<dbReference type="NCBIfam" id="TIGR00525">
    <property type="entry name" value="folB"/>
    <property type="match status" value="1"/>
</dbReference>
<dbReference type="Pfam" id="PF02152">
    <property type="entry name" value="FolB"/>
    <property type="match status" value="1"/>
</dbReference>
<dbReference type="EC" id="4.1.2.25" evidence="6"/>
<comment type="function">
    <text evidence="6">Catalyzes the conversion of 7,8-dihydroneopterin to 6-hydroxymethyl-7,8-dihydropterin.</text>
</comment>
<dbReference type="GO" id="GO:0004150">
    <property type="term" value="F:dihydroneopterin aldolase activity"/>
    <property type="evidence" value="ECO:0007669"/>
    <property type="project" value="UniProtKB-EC"/>
</dbReference>
<dbReference type="InterPro" id="IPR006156">
    <property type="entry name" value="Dihydroneopterin_aldolase"/>
</dbReference>
<evidence type="ECO:0000256" key="2">
    <source>
        <dbReference type="ARBA" id="ARBA00005013"/>
    </source>
</evidence>
<comment type="catalytic activity">
    <reaction evidence="1 6">
        <text>7,8-dihydroneopterin = 6-hydroxymethyl-7,8-dihydropterin + glycolaldehyde</text>
        <dbReference type="Rhea" id="RHEA:10540"/>
        <dbReference type="ChEBI" id="CHEBI:17001"/>
        <dbReference type="ChEBI" id="CHEBI:17071"/>
        <dbReference type="ChEBI" id="CHEBI:44841"/>
        <dbReference type="EC" id="4.1.2.25"/>
    </reaction>
</comment>
<evidence type="ECO:0000313" key="9">
    <source>
        <dbReference type="Proteomes" id="UP001154265"/>
    </source>
</evidence>
<protein>
    <recommendedName>
        <fullName evidence="6">7,8-dihydroneopterin aldolase</fullName>
        <ecNumber evidence="6">4.1.2.25</ecNumber>
    </recommendedName>
</protein>
<dbReference type="PANTHER" id="PTHR42844">
    <property type="entry name" value="DIHYDRONEOPTERIN ALDOLASE 1-RELATED"/>
    <property type="match status" value="1"/>
</dbReference>
<keyword evidence="5 6" id="KW-0456">Lyase</keyword>